<keyword evidence="2" id="KW-1185">Reference proteome</keyword>
<name>A0AAQ4CTT6_9CREN</name>
<protein>
    <submittedName>
        <fullName evidence="1">Uncharacterized protein</fullName>
    </submittedName>
</protein>
<accession>A0AAQ4CTT6</accession>
<sequence>MPSLFGKKVKVIHHIDHLHPVMKLAIKTLLDSYLPDIIRGYGFRYANSKWGEPIFIPYGYLDGEYKDTLEAFEKIIAEINERKNDGFSKFKEWYPNSQFFEIYRFIQYSIPGTEEGYTPGIAVNPLMSYNYFKEGLEEVKNELQGEVIVANPALSSFTDFKFYDPIIIRKDEIIESYIWLNKYFHENYDKDKMYDEILGRRYMNIIFNFLEQFSKDKRVNQIKGGDILLIPMFIWPKNKVFGEDKIIDAWKNSILFKNAMYHEIEALPVILSNSYIDNLISEHFTKFSKIILISDKKLPQLGKCSECPSTLGNLKLSREGNFSKIFI</sequence>
<gene>
    <name evidence="1" type="ORF">SACC_22340</name>
</gene>
<dbReference type="EMBL" id="AP025226">
    <property type="protein sequence ID" value="BDB99217.1"/>
    <property type="molecule type" value="Genomic_DNA"/>
</dbReference>
<dbReference type="KEGG" id="scas:SACC_22340"/>
<dbReference type="AlphaFoldDB" id="A0AAQ4CTT6"/>
<dbReference type="Proteomes" id="UP001319921">
    <property type="component" value="Chromosome"/>
</dbReference>
<reference evidence="1 2" key="1">
    <citation type="journal article" date="2022" name="Microbiol. Resour. Announc.">
        <title>Complete Genome Sequence of the Hyperthermophilic and Acidophilic Archaeon Saccharolobus caldissimus Strain HS-3T.</title>
        <authorList>
            <person name="Sakai H.D."/>
            <person name="Kurosawa N."/>
        </authorList>
    </citation>
    <scope>NUCLEOTIDE SEQUENCE [LARGE SCALE GENOMIC DNA]</scope>
    <source>
        <strain evidence="1 2">JCM32116</strain>
    </source>
</reference>
<evidence type="ECO:0000313" key="2">
    <source>
        <dbReference type="Proteomes" id="UP001319921"/>
    </source>
</evidence>
<evidence type="ECO:0000313" key="1">
    <source>
        <dbReference type="EMBL" id="BDB99217.1"/>
    </source>
</evidence>
<dbReference type="RefSeq" id="WP_229569548.1">
    <property type="nucleotide sequence ID" value="NZ_AP025226.1"/>
</dbReference>
<proteinExistence type="predicted"/>
<organism evidence="1 2">
    <name type="scientific">Saccharolobus caldissimus</name>
    <dbReference type="NCBI Taxonomy" id="1702097"/>
    <lineage>
        <taxon>Archaea</taxon>
        <taxon>Thermoproteota</taxon>
        <taxon>Thermoprotei</taxon>
        <taxon>Sulfolobales</taxon>
        <taxon>Sulfolobaceae</taxon>
        <taxon>Saccharolobus</taxon>
    </lineage>
</organism>
<dbReference type="GeneID" id="68866962"/>